<dbReference type="EMBL" id="RXLP01000025">
    <property type="protein sequence ID" value="TCD53892.1"/>
    <property type="molecule type" value="Genomic_DNA"/>
</dbReference>
<dbReference type="Gene3D" id="3.40.50.300">
    <property type="entry name" value="P-loop containing nucleotide triphosphate hydrolases"/>
    <property type="match status" value="1"/>
</dbReference>
<feature type="coiled-coil region" evidence="1">
    <location>
        <begin position="369"/>
        <end position="406"/>
    </location>
</feature>
<dbReference type="AlphaFoldDB" id="A0A4R0QNV5"/>
<dbReference type="Pfam" id="PF10088">
    <property type="entry name" value="DUF2326"/>
    <property type="match status" value="1"/>
</dbReference>
<keyword evidence="1" id="KW-0175">Coiled coil</keyword>
<protein>
    <submittedName>
        <fullName evidence="3">DUF2326 domain-containing protein</fullName>
    </submittedName>
</protein>
<dbReference type="InterPro" id="IPR018760">
    <property type="entry name" value="DUF2326"/>
</dbReference>
<dbReference type="InterPro" id="IPR027417">
    <property type="entry name" value="P-loop_NTPase"/>
</dbReference>
<reference evidence="3 4" key="1">
    <citation type="submission" date="2018-12" db="EMBL/GenBank/DDBJ databases">
        <title>Alloscrdovia theropitheci sp. nov: a novel taxon from the feces of the bleeding-herat monkey (Theropithecus geleda).</title>
        <authorList>
            <person name="Modesto M."/>
        </authorList>
    </citation>
    <scope>NUCLEOTIDE SEQUENCE [LARGE SCALE GENOMIC DNA]</scope>
    <source>
        <strain evidence="3 4">GLDI4/2</strain>
    </source>
</reference>
<evidence type="ECO:0000259" key="2">
    <source>
        <dbReference type="Pfam" id="PF10088"/>
    </source>
</evidence>
<sequence length="552" mass="64062">MMGRCIVLTEIYSPVFRHSGETRSPIHFKQGLNVILGDESGENSIGKSSLLLALDFVFGGNTYIGSEADKHIGTHDVCFTFRFNGVDYHFLRNTNNPKKVYITDSRWNRTGDVWECGDFTHWLSAKYNIDFLGLTFRTAVSLYSRIYGKQNLDEHDPLKGHSAETKRDSVFRLIKTFDEFSKIDMYSKEFEKFRQELSVFNNARKYEFIASDVKNKTRYEANRIEIGRLEEKLLSLQNSQPREYDKYEVDVKSKVIDLKNQKTILDNQISNLYRKKRLVDLSLSYGLLPRVSDLNALQEFFPNVNLRKIYEVENYHQKLSKILQENFKQDQESIQEQITALEEISRKFASQINELGLHSDVPLEFAQAYNEITSRIKSLQAQNDAYAKARELKDKKKQSLTNLNDAVTSILNRIQNSANMKMSEFNRQIFQGERRNSPELNLRTSSNYTFYTPEDNGTGTNYKGLILYDLAILELTNIPIIMHDSLLFKNISDEAIQGIMELYSKAKKQIFIAFDKQNSYGEEVHRILHDNTVIQLAGNGEELYGEAWNRKR</sequence>
<proteinExistence type="predicted"/>
<keyword evidence="4" id="KW-1185">Reference proteome</keyword>
<feature type="domain" description="DUF2326" evidence="2">
    <location>
        <begin position="437"/>
        <end position="540"/>
    </location>
</feature>
<dbReference type="Proteomes" id="UP000291289">
    <property type="component" value="Unassembled WGS sequence"/>
</dbReference>
<evidence type="ECO:0000313" key="3">
    <source>
        <dbReference type="EMBL" id="TCD53892.1"/>
    </source>
</evidence>
<evidence type="ECO:0000256" key="1">
    <source>
        <dbReference type="SAM" id="Coils"/>
    </source>
</evidence>
<organism evidence="3 4">
    <name type="scientific">Alloscardovia theropitheci</name>
    <dbReference type="NCBI Taxonomy" id="2496842"/>
    <lineage>
        <taxon>Bacteria</taxon>
        <taxon>Bacillati</taxon>
        <taxon>Actinomycetota</taxon>
        <taxon>Actinomycetes</taxon>
        <taxon>Bifidobacteriales</taxon>
        <taxon>Bifidobacteriaceae</taxon>
        <taxon>Alloscardovia</taxon>
    </lineage>
</organism>
<name>A0A4R0QNV5_9BIFI</name>
<dbReference type="OrthoDB" id="9815945at2"/>
<gene>
    <name evidence="3" type="ORF">EJ419_06465</name>
</gene>
<comment type="caution">
    <text evidence="3">The sequence shown here is derived from an EMBL/GenBank/DDBJ whole genome shotgun (WGS) entry which is preliminary data.</text>
</comment>
<evidence type="ECO:0000313" key="4">
    <source>
        <dbReference type="Proteomes" id="UP000291289"/>
    </source>
</evidence>
<accession>A0A4R0QNV5</accession>